<dbReference type="SUPFAM" id="SSF47807">
    <property type="entry name" value="5' to 3' exonuclease, C-terminal subdomain"/>
    <property type="match status" value="1"/>
</dbReference>
<feature type="domain" description="XPG-I" evidence="2">
    <location>
        <begin position="120"/>
        <end position="193"/>
    </location>
</feature>
<name>A0AAW0DN76_9AGAR</name>
<comment type="caution">
    <text evidence="3">The sequence shown here is derived from an EMBL/GenBank/DDBJ whole genome shotgun (WGS) entry which is preliminary data.</text>
</comment>
<dbReference type="PANTHER" id="PTHR11081:SF75">
    <property type="entry name" value="ENDONUCLEASE, PUTATIVE (AFU_ORTHOLOGUE AFUA_3G13260)-RELATED"/>
    <property type="match status" value="1"/>
</dbReference>
<dbReference type="InterPro" id="IPR029060">
    <property type="entry name" value="PIN-like_dom_sf"/>
</dbReference>
<dbReference type="CDD" id="cd09870">
    <property type="entry name" value="PIN_YEN1"/>
    <property type="match status" value="1"/>
</dbReference>
<dbReference type="InterPro" id="IPR006086">
    <property type="entry name" value="XPG-I_dom"/>
</dbReference>
<accession>A0AAW0DN76</accession>
<dbReference type="SMART" id="SM00484">
    <property type="entry name" value="XPGI"/>
    <property type="match status" value="1"/>
</dbReference>
<organism evidence="3 4">
    <name type="scientific">Paramarasmius palmivorus</name>
    <dbReference type="NCBI Taxonomy" id="297713"/>
    <lineage>
        <taxon>Eukaryota</taxon>
        <taxon>Fungi</taxon>
        <taxon>Dikarya</taxon>
        <taxon>Basidiomycota</taxon>
        <taxon>Agaricomycotina</taxon>
        <taxon>Agaricomycetes</taxon>
        <taxon>Agaricomycetidae</taxon>
        <taxon>Agaricales</taxon>
        <taxon>Marasmiineae</taxon>
        <taxon>Marasmiaceae</taxon>
        <taxon>Paramarasmius</taxon>
    </lineage>
</organism>
<dbReference type="Pfam" id="PF00867">
    <property type="entry name" value="XPG_I"/>
    <property type="match status" value="1"/>
</dbReference>
<dbReference type="AlphaFoldDB" id="A0AAW0DN76"/>
<evidence type="ECO:0000313" key="4">
    <source>
        <dbReference type="Proteomes" id="UP001383192"/>
    </source>
</evidence>
<dbReference type="InterPro" id="IPR006084">
    <property type="entry name" value="XPG/Rad2"/>
</dbReference>
<feature type="region of interest" description="Disordered" evidence="1">
    <location>
        <begin position="462"/>
        <end position="489"/>
    </location>
</feature>
<gene>
    <name evidence="3" type="ORF">VNI00_003829</name>
</gene>
<reference evidence="3 4" key="1">
    <citation type="submission" date="2024-01" db="EMBL/GenBank/DDBJ databases">
        <title>A draft genome for a cacao thread blight-causing isolate of Paramarasmius palmivorus.</title>
        <authorList>
            <person name="Baruah I.K."/>
            <person name="Bukari Y."/>
            <person name="Amoako-Attah I."/>
            <person name="Meinhardt L.W."/>
            <person name="Bailey B.A."/>
            <person name="Cohen S.P."/>
        </authorList>
    </citation>
    <scope>NUCLEOTIDE SEQUENCE [LARGE SCALE GENOMIC DNA]</scope>
    <source>
        <strain evidence="3 4">GH-12</strain>
    </source>
</reference>
<dbReference type="PANTHER" id="PTHR11081">
    <property type="entry name" value="FLAP ENDONUCLEASE FAMILY MEMBER"/>
    <property type="match status" value="1"/>
</dbReference>
<dbReference type="PRINTS" id="PR00853">
    <property type="entry name" value="XPGRADSUPER"/>
</dbReference>
<dbReference type="InterPro" id="IPR036279">
    <property type="entry name" value="5-3_exonuclease_C_sf"/>
</dbReference>
<sequence>MGIDGLWPILEPVRQTVTLQEYSVQKGFLANINGSRVLHVGIDASTIMAGYTYNSNAHAHIHATADGPLVQMWRLLNQLSRATVDATFVYDGENRPEKKRGRTVIHVEPLYQKKCKQLVEAFGYRNHAAPGEAEAELCEMNQRGVIEAIVTIDSDVFPGGATHVMRINSKKSTDTQLVVDIFDAARIQETLGLSHAGLILIAGLAGNDLHDGLDGCGIETSRQLAQAGFAEGLIQDYQLSKHSSSRFHDRMDRLRLDIANELRTKKKRTEGNRNEKLARHILGQSELIPISVLRHFIEPVSSWSEGNQQPDISRWLPQLHDMDAILTFCKEHMGWKDDYVLKRWHSELYAGVIIRMLSSKYLGYEQATGKITVLILGKHGARQTQIIGPNPPNLANAGPARRLTFSVAGIINAPLEHKDTVMVTVPTPLITDMVNRFVHGRNPKVKASRVNTLKVKASKVRGSKAKASKANAAKARASKKAIRRPQLKKRKNQITEIMDFTEDEDSPRVVPVKDSGEVIELTDSEEDV</sequence>
<proteinExistence type="predicted"/>
<feature type="compositionally biased region" description="Basic residues" evidence="1">
    <location>
        <begin position="476"/>
        <end position="489"/>
    </location>
</feature>
<evidence type="ECO:0000256" key="1">
    <source>
        <dbReference type="SAM" id="MobiDB-lite"/>
    </source>
</evidence>
<evidence type="ECO:0000259" key="2">
    <source>
        <dbReference type="SMART" id="SM00484"/>
    </source>
</evidence>
<dbReference type="EMBL" id="JAYKXP010000010">
    <property type="protein sequence ID" value="KAK7053210.1"/>
    <property type="molecule type" value="Genomic_DNA"/>
</dbReference>
<dbReference type="Gene3D" id="3.40.50.1010">
    <property type="entry name" value="5'-nuclease"/>
    <property type="match status" value="2"/>
</dbReference>
<dbReference type="SUPFAM" id="SSF88723">
    <property type="entry name" value="PIN domain-like"/>
    <property type="match status" value="1"/>
</dbReference>
<evidence type="ECO:0000313" key="3">
    <source>
        <dbReference type="EMBL" id="KAK7053210.1"/>
    </source>
</evidence>
<dbReference type="Proteomes" id="UP001383192">
    <property type="component" value="Unassembled WGS sequence"/>
</dbReference>
<dbReference type="GO" id="GO:0006281">
    <property type="term" value="P:DNA repair"/>
    <property type="evidence" value="ECO:0007669"/>
    <property type="project" value="UniProtKB-ARBA"/>
</dbReference>
<protein>
    <recommendedName>
        <fullName evidence="2">XPG-I domain-containing protein</fullName>
    </recommendedName>
</protein>
<dbReference type="GO" id="GO:0017108">
    <property type="term" value="F:5'-flap endonuclease activity"/>
    <property type="evidence" value="ECO:0007669"/>
    <property type="project" value="TreeGrafter"/>
</dbReference>
<keyword evidence="4" id="KW-1185">Reference proteome</keyword>